<dbReference type="PANTHER" id="PTHR47332">
    <property type="entry name" value="SET DOMAIN-CONTAINING PROTEIN 5"/>
    <property type="match status" value="1"/>
</dbReference>
<dbReference type="PROSITE" id="PS50280">
    <property type="entry name" value="SET"/>
    <property type="match status" value="1"/>
</dbReference>
<organism evidence="2 3">
    <name type="scientific">Favolaschia claudopus</name>
    <dbReference type="NCBI Taxonomy" id="2862362"/>
    <lineage>
        <taxon>Eukaryota</taxon>
        <taxon>Fungi</taxon>
        <taxon>Dikarya</taxon>
        <taxon>Basidiomycota</taxon>
        <taxon>Agaricomycotina</taxon>
        <taxon>Agaricomycetes</taxon>
        <taxon>Agaricomycetidae</taxon>
        <taxon>Agaricales</taxon>
        <taxon>Marasmiineae</taxon>
        <taxon>Mycenaceae</taxon>
        <taxon>Favolaschia</taxon>
    </lineage>
</organism>
<dbReference type="Gene3D" id="2.170.270.10">
    <property type="entry name" value="SET domain"/>
    <property type="match status" value="1"/>
</dbReference>
<proteinExistence type="predicted"/>
<dbReference type="Pfam" id="PF00856">
    <property type="entry name" value="SET"/>
    <property type="match status" value="1"/>
</dbReference>
<dbReference type="InterPro" id="IPR046341">
    <property type="entry name" value="SET_dom_sf"/>
</dbReference>
<dbReference type="CDD" id="cd20071">
    <property type="entry name" value="SET_SMYD"/>
    <property type="match status" value="1"/>
</dbReference>
<comment type="caution">
    <text evidence="2">The sequence shown here is derived from an EMBL/GenBank/DDBJ whole genome shotgun (WGS) entry which is preliminary data.</text>
</comment>
<dbReference type="InterPro" id="IPR001214">
    <property type="entry name" value="SET_dom"/>
</dbReference>
<gene>
    <name evidence="2" type="ORF">R3P38DRAFT_2828762</name>
</gene>
<dbReference type="Proteomes" id="UP001362999">
    <property type="component" value="Unassembled WGS sequence"/>
</dbReference>
<protein>
    <submittedName>
        <fullName evidence="2">ER lumen protein-retaining receptor</fullName>
    </submittedName>
</protein>
<reference evidence="2 3" key="1">
    <citation type="journal article" date="2024" name="J Genomics">
        <title>Draft genome sequencing and assembly of Favolaschia claudopus CIRM-BRFM 2984 isolated from oak limbs.</title>
        <authorList>
            <person name="Navarro D."/>
            <person name="Drula E."/>
            <person name="Chaduli D."/>
            <person name="Cazenave R."/>
            <person name="Ahrendt S."/>
            <person name="Wang J."/>
            <person name="Lipzen A."/>
            <person name="Daum C."/>
            <person name="Barry K."/>
            <person name="Grigoriev I.V."/>
            <person name="Favel A."/>
            <person name="Rosso M.N."/>
            <person name="Martin F."/>
        </authorList>
    </citation>
    <scope>NUCLEOTIDE SEQUENCE [LARGE SCALE GENOMIC DNA]</scope>
    <source>
        <strain evidence="2 3">CIRM-BRFM 2984</strain>
    </source>
</reference>
<keyword evidence="3" id="KW-1185">Reference proteome</keyword>
<feature type="domain" description="SET" evidence="1">
    <location>
        <begin position="109"/>
        <end position="279"/>
    </location>
</feature>
<evidence type="ECO:0000259" key="1">
    <source>
        <dbReference type="PROSITE" id="PS50280"/>
    </source>
</evidence>
<dbReference type="InterPro" id="IPR053185">
    <property type="entry name" value="SET_domain_protein"/>
</dbReference>
<dbReference type="EMBL" id="JAWWNJ010000002">
    <property type="protein sequence ID" value="KAK7061311.1"/>
    <property type="molecule type" value="Genomic_DNA"/>
</dbReference>
<keyword evidence="2" id="KW-0675">Receptor</keyword>
<accession>A0AAW0EA80</accession>
<dbReference type="AlphaFoldDB" id="A0AAW0EA80"/>
<dbReference type="SUPFAM" id="SSF82199">
    <property type="entry name" value="SET domain"/>
    <property type="match status" value="1"/>
</dbReference>
<sequence>MKRGFLNSSKAKRLSTAEAAYVPKDSQAKKVVSNLPTGKVPKVELSEAPKLKYKESDPLGGSVPGAMTITTIPIGADDDEPVTECVFVEGSKEVVMAIPNFPQPMLHPKEVAVRMSPVPGKGMGLLSTRALKMGDLILSERPLFICARYVSKYIPPGYTREMLAKHDMDEMEQCYGFAVNRMRPADKAAFMALANCHLEDGSGPIVGRVRTNVVRVSGLGPGATDETTEHYGAICRDISRLNHSCSPNTYQLWDLQSFSFRLHAVRDIAEGEELTFGYMDVLSNAAKRQTGLKPYGFVCTCASCNDPAASDPRRAAIKAYSPNVMVWVVDPNLPDDWLINQCLEQLEILTTEGLEHNQKYFYVTKAIMEAYICLGDAENTSKWAAKVCKQVWADEYAREPTGESAPLMDPKDIEAFEDHDMWRARVDPENKAVQMFKKFAAMTKPGNIKTLDGGYSFMTLTRPRNP</sequence>
<dbReference type="SMART" id="SM00317">
    <property type="entry name" value="SET"/>
    <property type="match status" value="1"/>
</dbReference>
<evidence type="ECO:0000313" key="2">
    <source>
        <dbReference type="EMBL" id="KAK7061311.1"/>
    </source>
</evidence>
<name>A0AAW0EA80_9AGAR</name>
<evidence type="ECO:0000313" key="3">
    <source>
        <dbReference type="Proteomes" id="UP001362999"/>
    </source>
</evidence>
<dbReference type="PANTHER" id="PTHR47332:SF2">
    <property type="entry name" value="SET-6"/>
    <property type="match status" value="1"/>
</dbReference>